<organism evidence="1 2">
    <name type="scientific">Argiope bruennichi</name>
    <name type="common">Wasp spider</name>
    <name type="synonym">Aranea bruennichi</name>
    <dbReference type="NCBI Taxonomy" id="94029"/>
    <lineage>
        <taxon>Eukaryota</taxon>
        <taxon>Metazoa</taxon>
        <taxon>Ecdysozoa</taxon>
        <taxon>Arthropoda</taxon>
        <taxon>Chelicerata</taxon>
        <taxon>Arachnida</taxon>
        <taxon>Araneae</taxon>
        <taxon>Araneomorphae</taxon>
        <taxon>Entelegynae</taxon>
        <taxon>Araneoidea</taxon>
        <taxon>Araneidae</taxon>
        <taxon>Argiope</taxon>
    </lineage>
</organism>
<reference evidence="1" key="2">
    <citation type="submission" date="2020-06" db="EMBL/GenBank/DDBJ databases">
        <authorList>
            <person name="Sheffer M."/>
        </authorList>
    </citation>
    <scope>NUCLEOTIDE SEQUENCE</scope>
</reference>
<proteinExistence type="predicted"/>
<comment type="caution">
    <text evidence="1">The sequence shown here is derived from an EMBL/GenBank/DDBJ whole genome shotgun (WGS) entry which is preliminary data.</text>
</comment>
<dbReference type="AlphaFoldDB" id="A0A8T0FEA7"/>
<evidence type="ECO:0000313" key="2">
    <source>
        <dbReference type="Proteomes" id="UP000807504"/>
    </source>
</evidence>
<reference evidence="1" key="1">
    <citation type="journal article" date="2020" name="bioRxiv">
        <title>Chromosome-level reference genome of the European wasp spider Argiope bruennichi: a resource for studies on range expansion and evolutionary adaptation.</title>
        <authorList>
            <person name="Sheffer M.M."/>
            <person name="Hoppe A."/>
            <person name="Krehenwinkel H."/>
            <person name="Uhl G."/>
            <person name="Kuss A.W."/>
            <person name="Jensen L."/>
            <person name="Jensen C."/>
            <person name="Gillespie R.G."/>
            <person name="Hoff K.J."/>
            <person name="Prost S."/>
        </authorList>
    </citation>
    <scope>NUCLEOTIDE SEQUENCE</scope>
</reference>
<accession>A0A8T0FEA7</accession>
<dbReference type="EMBL" id="JABXBU010000012">
    <property type="protein sequence ID" value="KAF8789637.1"/>
    <property type="molecule type" value="Genomic_DNA"/>
</dbReference>
<evidence type="ECO:0000313" key="1">
    <source>
        <dbReference type="EMBL" id="KAF8789637.1"/>
    </source>
</evidence>
<gene>
    <name evidence="1" type="ORF">HNY73_007563</name>
</gene>
<name>A0A8T0FEA7_ARGBR</name>
<sequence length="98" mass="10564">MFTTVTSTCCPDHDRFSKQNGHVNAPPWPRANLLRNSLRLHVTAFNVLFNLLTANSSAACLGKNAPISTVTSACVVPIRMLLSSSSSAILVALKRIVK</sequence>
<dbReference type="Proteomes" id="UP000807504">
    <property type="component" value="Unassembled WGS sequence"/>
</dbReference>
<protein>
    <submittedName>
        <fullName evidence="1">Uncharacterized protein</fullName>
    </submittedName>
</protein>
<keyword evidence="2" id="KW-1185">Reference proteome</keyword>